<dbReference type="Pfam" id="PF00106">
    <property type="entry name" value="adh_short"/>
    <property type="match status" value="1"/>
</dbReference>
<comment type="caution">
    <text evidence="1">The sequence shown here is derived from an EMBL/GenBank/DDBJ whole genome shotgun (WGS) entry which is preliminary data.</text>
</comment>
<dbReference type="InterPro" id="IPR036291">
    <property type="entry name" value="NAD(P)-bd_dom_sf"/>
</dbReference>
<dbReference type="EMBL" id="NAJN01001989">
    <property type="protein sequence ID" value="TKA59241.1"/>
    <property type="molecule type" value="Genomic_DNA"/>
</dbReference>
<dbReference type="PANTHER" id="PTHR45458:SF1">
    <property type="entry name" value="SHORT CHAIN DEHYDROGENASE"/>
    <property type="match status" value="1"/>
</dbReference>
<dbReference type="OrthoDB" id="5296at2759"/>
<dbReference type="PRINTS" id="PR00081">
    <property type="entry name" value="GDHRDH"/>
</dbReference>
<feature type="non-terminal residue" evidence="1">
    <location>
        <position position="1"/>
    </location>
</feature>
<proteinExistence type="predicted"/>
<evidence type="ECO:0000313" key="2">
    <source>
        <dbReference type="Proteomes" id="UP000308768"/>
    </source>
</evidence>
<dbReference type="PANTHER" id="PTHR45458">
    <property type="entry name" value="SHORT-CHAIN DEHYDROGENASE/REDUCTASE SDR"/>
    <property type="match status" value="1"/>
</dbReference>
<dbReference type="SUPFAM" id="SSF51735">
    <property type="entry name" value="NAD(P)-binding Rossmann-fold domains"/>
    <property type="match status" value="1"/>
</dbReference>
<dbReference type="Gene3D" id="3.30.360.10">
    <property type="entry name" value="Dihydrodipicolinate Reductase, domain 2"/>
    <property type="match status" value="1"/>
</dbReference>
<organism evidence="1 2">
    <name type="scientific">Cryomyces minteri</name>
    <dbReference type="NCBI Taxonomy" id="331657"/>
    <lineage>
        <taxon>Eukaryota</taxon>
        <taxon>Fungi</taxon>
        <taxon>Dikarya</taxon>
        <taxon>Ascomycota</taxon>
        <taxon>Pezizomycotina</taxon>
        <taxon>Dothideomycetes</taxon>
        <taxon>Dothideomycetes incertae sedis</taxon>
        <taxon>Cryomyces</taxon>
    </lineage>
</organism>
<gene>
    <name evidence="1" type="ORF">B0A49_13372</name>
</gene>
<sequence length="358" mass="38293">FEQGTGENPLLPRAAQDFYRIFGTDASLSVPDMRRWSYDGAKEKSWLEPLSRKTLDVEMATPFDLQVAHFIRVVRGQEEPSCSGQAGLQAMIVCDAVRQALKDGGAVDIKAVPKLVQKMPTIAISGGGSGIGHTFVTAFAKDANNHIHAIDVTFSDEVSNEKAAAKVERHTVDTSKQSSVDALAAALDGEPIDLFIHSAAVRGLVRSATEKSDNPADAETLAVMDAETMTATLQVNVVGSFLLLRALVPNLQKAAGARCVVMGSRMGPMAANNDGGAYAYRASKAGLNALVKSFAIDVPDVVFTVIHPGRVESRMTHVREDGAVDSEQAIDEMLPLIEKLGKADSGKFYIRGGDEIPW</sequence>
<dbReference type="InterPro" id="IPR052184">
    <property type="entry name" value="SDR_enzymes"/>
</dbReference>
<keyword evidence="2" id="KW-1185">Reference proteome</keyword>
<accession>A0A4U0W9Y5</accession>
<dbReference type="AlphaFoldDB" id="A0A4U0W9Y5"/>
<dbReference type="Proteomes" id="UP000308768">
    <property type="component" value="Unassembled WGS sequence"/>
</dbReference>
<dbReference type="InterPro" id="IPR002347">
    <property type="entry name" value="SDR_fam"/>
</dbReference>
<protein>
    <submittedName>
        <fullName evidence="1">Uncharacterized protein</fullName>
    </submittedName>
</protein>
<evidence type="ECO:0000313" key="1">
    <source>
        <dbReference type="EMBL" id="TKA59241.1"/>
    </source>
</evidence>
<dbReference type="Gene3D" id="3.40.50.720">
    <property type="entry name" value="NAD(P)-binding Rossmann-like Domain"/>
    <property type="match status" value="1"/>
</dbReference>
<name>A0A4U0W9Y5_9PEZI</name>
<reference evidence="1 2" key="1">
    <citation type="submission" date="2017-03" db="EMBL/GenBank/DDBJ databases">
        <title>Genomes of endolithic fungi from Antarctica.</title>
        <authorList>
            <person name="Coleine C."/>
            <person name="Masonjones S."/>
            <person name="Stajich J.E."/>
        </authorList>
    </citation>
    <scope>NUCLEOTIDE SEQUENCE [LARGE SCALE GENOMIC DNA]</scope>
    <source>
        <strain evidence="1 2">CCFEE 5187</strain>
    </source>
</reference>
<dbReference type="GO" id="GO:0016616">
    <property type="term" value="F:oxidoreductase activity, acting on the CH-OH group of donors, NAD or NADP as acceptor"/>
    <property type="evidence" value="ECO:0007669"/>
    <property type="project" value="TreeGrafter"/>
</dbReference>